<keyword evidence="3" id="KW-0528">Neurotoxin</keyword>
<evidence type="ECO:0000256" key="3">
    <source>
        <dbReference type="ARBA" id="ARBA00022699"/>
    </source>
</evidence>
<protein>
    <submittedName>
        <fullName evidence="8">CSab-Lyc-5</fullName>
    </submittedName>
    <submittedName>
        <fullName evidence="7">CSab-Lyc-6</fullName>
    </submittedName>
</protein>
<reference evidence="8" key="1">
    <citation type="journal article" date="2013" name="Toxins">
        <title>Evolution stings: the origin and diversification of scorpion toxin peptide scaffolds.</title>
        <authorList>
            <person name="Sunagar K."/>
            <person name="Undheim E.A."/>
            <person name="Chan A.H."/>
            <person name="Koludarov I."/>
            <person name="Munoz-Gomez S.A."/>
            <person name="Antunes A."/>
            <person name="Fry B.G."/>
        </authorList>
    </citation>
    <scope>NUCLEOTIDE SEQUENCE</scope>
    <source>
        <tissue evidence="8">Telson venom gland</tissue>
    </source>
</reference>
<dbReference type="EMBL" id="GALL01000011">
    <property type="protein sequence ID" value="JAA98115.1"/>
    <property type="molecule type" value="mRNA"/>
</dbReference>
<dbReference type="InterPro" id="IPR036574">
    <property type="entry name" value="Scorpion_toxin-like_sf"/>
</dbReference>
<dbReference type="GO" id="GO:0005576">
    <property type="term" value="C:extracellular region"/>
    <property type="evidence" value="ECO:0007669"/>
    <property type="project" value="UniProtKB-SubCell"/>
</dbReference>
<organism evidence="8">
    <name type="scientific">Lychas buchari</name>
    <dbReference type="NCBI Taxonomy" id="1330406"/>
    <lineage>
        <taxon>Eukaryota</taxon>
        <taxon>Metazoa</taxon>
        <taxon>Ecdysozoa</taxon>
        <taxon>Arthropoda</taxon>
        <taxon>Chelicerata</taxon>
        <taxon>Arachnida</taxon>
        <taxon>Scorpiones</taxon>
        <taxon>Buthida</taxon>
        <taxon>Buthoidea</taxon>
        <taxon>Buthidae</taxon>
        <taxon>Lychas</taxon>
    </lineage>
</organism>
<dbReference type="GO" id="GO:0019871">
    <property type="term" value="F:sodium channel inhibitor activity"/>
    <property type="evidence" value="ECO:0007669"/>
    <property type="project" value="InterPro"/>
</dbReference>
<dbReference type="CDD" id="cd23106">
    <property type="entry name" value="neurotoxins_LC_scorpion"/>
    <property type="match status" value="1"/>
</dbReference>
<evidence type="ECO:0000256" key="5">
    <source>
        <dbReference type="SAM" id="SignalP"/>
    </source>
</evidence>
<feature type="domain" description="LCN-type CS-alpha/beta" evidence="6">
    <location>
        <begin position="26"/>
        <end position="89"/>
    </location>
</feature>
<feature type="chain" id="PRO_5007727447" evidence="5">
    <location>
        <begin position="23"/>
        <end position="96"/>
    </location>
</feature>
<dbReference type="Pfam" id="PF00537">
    <property type="entry name" value="Toxin_3"/>
    <property type="match status" value="1"/>
</dbReference>
<evidence type="ECO:0000256" key="4">
    <source>
        <dbReference type="ARBA" id="ARBA00022729"/>
    </source>
</evidence>
<dbReference type="InterPro" id="IPR002061">
    <property type="entry name" value="Scorpion_toxinL/defensin"/>
</dbReference>
<name>T1DPB9_9SCOR</name>
<evidence type="ECO:0000313" key="8">
    <source>
        <dbReference type="EMBL" id="JAA98116.1"/>
    </source>
</evidence>
<dbReference type="SUPFAM" id="SSF57095">
    <property type="entry name" value="Scorpion toxin-like"/>
    <property type="match status" value="1"/>
</dbReference>
<evidence type="ECO:0000256" key="2">
    <source>
        <dbReference type="ARBA" id="ARBA00022525"/>
    </source>
</evidence>
<dbReference type="EMBL" id="GALL01000010">
    <property type="protein sequence ID" value="JAA98116.1"/>
    <property type="molecule type" value="mRNA"/>
</dbReference>
<sequence length="96" mass="10987">MKNIVVLLAVAVLFNLLRKSLGIVFSGKYPLNRNNLKYDCSTNGYNPYCETICKLHNTKTGFCQYNSCFCEKMTEENVKFLAGIKDMCDKRLDELS</sequence>
<keyword evidence="4 5" id="KW-0732">Signal</keyword>
<feature type="signal peptide" evidence="5">
    <location>
        <begin position="1"/>
        <end position="22"/>
    </location>
</feature>
<comment type="subcellular location">
    <subcellularLocation>
        <location evidence="1">Secreted</location>
    </subcellularLocation>
</comment>
<dbReference type="Gene3D" id="3.30.30.10">
    <property type="entry name" value="Knottin, scorpion toxin-like"/>
    <property type="match status" value="1"/>
</dbReference>
<evidence type="ECO:0000313" key="7">
    <source>
        <dbReference type="EMBL" id="JAA98115.1"/>
    </source>
</evidence>
<dbReference type="AlphaFoldDB" id="T1DPB9"/>
<dbReference type="InterPro" id="IPR044062">
    <property type="entry name" value="LCN-type_CS_alpha_beta_dom"/>
</dbReference>
<evidence type="ECO:0000256" key="1">
    <source>
        <dbReference type="ARBA" id="ARBA00004613"/>
    </source>
</evidence>
<keyword evidence="2" id="KW-0964">Secreted</keyword>
<proteinExistence type="evidence at transcript level"/>
<evidence type="ECO:0000259" key="6">
    <source>
        <dbReference type="PROSITE" id="PS51863"/>
    </source>
</evidence>
<keyword evidence="3" id="KW-0800">Toxin</keyword>
<accession>T1DPB9</accession>
<dbReference type="PROSITE" id="PS51863">
    <property type="entry name" value="LCN_CSAB"/>
    <property type="match status" value="1"/>
</dbReference>